<dbReference type="PANTHER" id="PTHR43479:SF7">
    <property type="entry name" value="TETR-FAMILY TRANSCRIPTIONAL REGULATOR"/>
    <property type="match status" value="1"/>
</dbReference>
<sequence length="194" mass="22989">MANKKMDRRAQKTERLIKAAFYDLLQQYRLKDITVKMICDEADIERKTFYLHYEDKYVLTDALLKDYLHHLHTLIIESSSNQDFTSKINIALTFFDKNRDFFKRLFEGRGSYSLRHRLNVLLFKRLQQIYDFDDDQATLYFIVSGAVGTLELYIRGILTGNTQDIAKKMSHMIGCLLHDKKQRNATKYLNINDK</sequence>
<gene>
    <name evidence="4" type="ORF">H9901_00605</name>
</gene>
<comment type="caution">
    <text evidence="4">The sequence shown here is derived from an EMBL/GenBank/DDBJ whole genome shotgun (WGS) entry which is preliminary data.</text>
</comment>
<dbReference type="InterPro" id="IPR009057">
    <property type="entry name" value="Homeodomain-like_sf"/>
</dbReference>
<dbReference type="EMBL" id="JAHLFS010000009">
    <property type="protein sequence ID" value="MBU3851202.1"/>
    <property type="molecule type" value="Genomic_DNA"/>
</dbReference>
<dbReference type="InterPro" id="IPR001647">
    <property type="entry name" value="HTH_TetR"/>
</dbReference>
<feature type="domain" description="HTH tetR-type" evidence="3">
    <location>
        <begin position="11"/>
        <end position="71"/>
    </location>
</feature>
<name>A0A948TIV7_9LACO</name>
<feature type="DNA-binding region" description="H-T-H motif" evidence="2">
    <location>
        <begin position="34"/>
        <end position="53"/>
    </location>
</feature>
<dbReference type="SUPFAM" id="SSF46689">
    <property type="entry name" value="Homeodomain-like"/>
    <property type="match status" value="1"/>
</dbReference>
<dbReference type="GO" id="GO:0003677">
    <property type="term" value="F:DNA binding"/>
    <property type="evidence" value="ECO:0007669"/>
    <property type="project" value="UniProtKB-UniRule"/>
</dbReference>
<reference evidence="4" key="1">
    <citation type="journal article" date="2021" name="PeerJ">
        <title>Extensive microbial diversity within the chicken gut microbiome revealed by metagenomics and culture.</title>
        <authorList>
            <person name="Gilroy R."/>
            <person name="Ravi A."/>
            <person name="Getino M."/>
            <person name="Pursley I."/>
            <person name="Horton D.L."/>
            <person name="Alikhan N.F."/>
            <person name="Baker D."/>
            <person name="Gharbi K."/>
            <person name="Hall N."/>
            <person name="Watson M."/>
            <person name="Adriaenssens E.M."/>
            <person name="Foster-Nyarko E."/>
            <person name="Jarju S."/>
            <person name="Secka A."/>
            <person name="Antonio M."/>
            <person name="Oren A."/>
            <person name="Chaudhuri R.R."/>
            <person name="La Ragione R."/>
            <person name="Hildebrand F."/>
            <person name="Pallen M.J."/>
        </authorList>
    </citation>
    <scope>NUCLEOTIDE SEQUENCE</scope>
    <source>
        <strain evidence="4">F6-6636</strain>
    </source>
</reference>
<dbReference type="AlphaFoldDB" id="A0A948TIV7"/>
<evidence type="ECO:0000313" key="4">
    <source>
        <dbReference type="EMBL" id="MBU3851202.1"/>
    </source>
</evidence>
<proteinExistence type="predicted"/>
<dbReference type="Proteomes" id="UP000777303">
    <property type="component" value="Unassembled WGS sequence"/>
</dbReference>
<evidence type="ECO:0000259" key="3">
    <source>
        <dbReference type="PROSITE" id="PS50977"/>
    </source>
</evidence>
<protein>
    <recommendedName>
        <fullName evidence="3">HTH tetR-type domain-containing protein</fullName>
    </recommendedName>
</protein>
<accession>A0A948TIV7</accession>
<reference evidence="4" key="2">
    <citation type="submission" date="2021-04" db="EMBL/GenBank/DDBJ databases">
        <authorList>
            <person name="Gilroy R."/>
        </authorList>
    </citation>
    <scope>NUCLEOTIDE SEQUENCE</scope>
    <source>
        <strain evidence="4">F6-6636</strain>
    </source>
</reference>
<evidence type="ECO:0000313" key="5">
    <source>
        <dbReference type="Proteomes" id="UP000777303"/>
    </source>
</evidence>
<evidence type="ECO:0000256" key="1">
    <source>
        <dbReference type="ARBA" id="ARBA00023125"/>
    </source>
</evidence>
<dbReference type="PANTHER" id="PTHR43479">
    <property type="entry name" value="ACREF/ENVCD OPERON REPRESSOR-RELATED"/>
    <property type="match status" value="1"/>
</dbReference>
<evidence type="ECO:0000256" key="2">
    <source>
        <dbReference type="PROSITE-ProRule" id="PRU00335"/>
    </source>
</evidence>
<dbReference type="PROSITE" id="PS50977">
    <property type="entry name" value="HTH_TETR_2"/>
    <property type="match status" value="1"/>
</dbReference>
<dbReference type="Gene3D" id="1.10.357.10">
    <property type="entry name" value="Tetracycline Repressor, domain 2"/>
    <property type="match status" value="1"/>
</dbReference>
<keyword evidence="1 2" id="KW-0238">DNA-binding</keyword>
<dbReference type="InterPro" id="IPR050624">
    <property type="entry name" value="HTH-type_Tx_Regulator"/>
</dbReference>
<organism evidence="4 5">
    <name type="scientific">Candidatus Paralactobacillus gallistercoris</name>
    <dbReference type="NCBI Taxonomy" id="2838724"/>
    <lineage>
        <taxon>Bacteria</taxon>
        <taxon>Bacillati</taxon>
        <taxon>Bacillota</taxon>
        <taxon>Bacilli</taxon>
        <taxon>Lactobacillales</taxon>
        <taxon>Lactobacillaceae</taxon>
        <taxon>Lactobacillus</taxon>
    </lineage>
</organism>